<dbReference type="OrthoDB" id="1931171at2759"/>
<evidence type="ECO:0000313" key="3">
    <source>
        <dbReference type="Proteomes" id="UP000288805"/>
    </source>
</evidence>
<dbReference type="PANTHER" id="PTHR37192:SF2">
    <property type="entry name" value="TRANSMEMBRANE PROTEIN"/>
    <property type="match status" value="1"/>
</dbReference>
<protein>
    <submittedName>
        <fullName evidence="2">Uncharacterized protein</fullName>
    </submittedName>
</protein>
<reference evidence="2 3" key="1">
    <citation type="journal article" date="2018" name="PLoS Genet.">
        <title>Population sequencing reveals clonal diversity and ancestral inbreeding in the grapevine cultivar Chardonnay.</title>
        <authorList>
            <person name="Roach M.J."/>
            <person name="Johnson D.L."/>
            <person name="Bohlmann J."/>
            <person name="van Vuuren H.J."/>
            <person name="Jones S.J."/>
            <person name="Pretorius I.S."/>
            <person name="Schmidt S.A."/>
            <person name="Borneman A.R."/>
        </authorList>
    </citation>
    <scope>NUCLEOTIDE SEQUENCE [LARGE SCALE GENOMIC DNA]</scope>
    <source>
        <strain evidence="3">cv. Chardonnay</strain>
        <tissue evidence="2">Leaf</tissue>
    </source>
</reference>
<feature type="transmembrane region" description="Helical" evidence="1">
    <location>
        <begin position="28"/>
        <end position="50"/>
    </location>
</feature>
<dbReference type="AlphaFoldDB" id="A0A438FZX5"/>
<proteinExistence type="predicted"/>
<evidence type="ECO:0000313" key="2">
    <source>
        <dbReference type="EMBL" id="RVW65510.1"/>
    </source>
</evidence>
<sequence length="156" mass="18021">MESSSSSSFQSLDSSEYVISNLDHFNLFILRPFLATTFVLSFILLGWLLAWKLVLVHVPLVQEIFGLRNKSRKPKPQTGRLSRFYSNINARDRASGCKRILVRKEMTSNQVGFWDSKERKGALSQEADEARRIAKETYHKWVLSKEAALRQQSREV</sequence>
<dbReference type="PANTHER" id="PTHR37192">
    <property type="entry name" value="TRANSMEMBRANE PROTEIN"/>
    <property type="match status" value="1"/>
</dbReference>
<gene>
    <name evidence="2" type="ORF">CK203_022020</name>
</gene>
<organism evidence="2 3">
    <name type="scientific">Vitis vinifera</name>
    <name type="common">Grape</name>
    <dbReference type="NCBI Taxonomy" id="29760"/>
    <lineage>
        <taxon>Eukaryota</taxon>
        <taxon>Viridiplantae</taxon>
        <taxon>Streptophyta</taxon>
        <taxon>Embryophyta</taxon>
        <taxon>Tracheophyta</taxon>
        <taxon>Spermatophyta</taxon>
        <taxon>Magnoliopsida</taxon>
        <taxon>eudicotyledons</taxon>
        <taxon>Gunneridae</taxon>
        <taxon>Pentapetalae</taxon>
        <taxon>rosids</taxon>
        <taxon>Vitales</taxon>
        <taxon>Vitaceae</taxon>
        <taxon>Viteae</taxon>
        <taxon>Vitis</taxon>
    </lineage>
</organism>
<dbReference type="Proteomes" id="UP000288805">
    <property type="component" value="Unassembled WGS sequence"/>
</dbReference>
<dbReference type="EMBL" id="QGNW01000688">
    <property type="protein sequence ID" value="RVW65510.1"/>
    <property type="molecule type" value="Genomic_DNA"/>
</dbReference>
<dbReference type="Pfam" id="PF15938">
    <property type="entry name" value="DUF4750"/>
    <property type="match status" value="1"/>
</dbReference>
<keyword evidence="1" id="KW-0472">Membrane</keyword>
<keyword evidence="1" id="KW-0812">Transmembrane</keyword>
<accession>A0A438FZX5</accession>
<name>A0A438FZX5_VITVI</name>
<keyword evidence="1" id="KW-1133">Transmembrane helix</keyword>
<dbReference type="InterPro" id="IPR031851">
    <property type="entry name" value="DUF4750"/>
</dbReference>
<comment type="caution">
    <text evidence="2">The sequence shown here is derived from an EMBL/GenBank/DDBJ whole genome shotgun (WGS) entry which is preliminary data.</text>
</comment>
<evidence type="ECO:0000256" key="1">
    <source>
        <dbReference type="SAM" id="Phobius"/>
    </source>
</evidence>